<dbReference type="Gene3D" id="2.30.40.10">
    <property type="entry name" value="Urease, subunit C, domain 1"/>
    <property type="match status" value="1"/>
</dbReference>
<gene>
    <name evidence="5" type="ORF">QRX50_23670</name>
</gene>
<evidence type="ECO:0000313" key="6">
    <source>
        <dbReference type="Proteomes" id="UP001236014"/>
    </source>
</evidence>
<evidence type="ECO:0000313" key="5">
    <source>
        <dbReference type="EMBL" id="WIX83537.1"/>
    </source>
</evidence>
<dbReference type="AlphaFoldDB" id="A0A9Y2IPF0"/>
<dbReference type="RefSeq" id="WP_285974086.1">
    <property type="nucleotide sequence ID" value="NZ_CP127294.1"/>
</dbReference>
<keyword evidence="3" id="KW-0862">Zinc</keyword>
<evidence type="ECO:0000256" key="3">
    <source>
        <dbReference type="ARBA" id="ARBA00022833"/>
    </source>
</evidence>
<reference evidence="5 6" key="1">
    <citation type="submission" date="2023-06" db="EMBL/GenBank/DDBJ databases">
        <authorList>
            <person name="Oyuntsetseg B."/>
            <person name="Kim S.B."/>
        </authorList>
    </citation>
    <scope>NUCLEOTIDE SEQUENCE [LARGE SCALE GENOMIC DNA]</scope>
    <source>
        <strain evidence="5 6">2-15</strain>
    </source>
</reference>
<keyword evidence="2" id="KW-0378">Hydrolase</keyword>
<dbReference type="InterPro" id="IPR011059">
    <property type="entry name" value="Metal-dep_hydrolase_composite"/>
</dbReference>
<dbReference type="KEGG" id="acab:QRX50_23670"/>
<evidence type="ECO:0000259" key="4">
    <source>
        <dbReference type="Pfam" id="PF22039"/>
    </source>
</evidence>
<proteinExistence type="predicted"/>
<sequence length="86" mass="9075">MTDAKTGAPPADLVVAAGAIATMGARRQILLDGAVAIRGTRIVAVGKRDTILARYRPDTLIDATSGSACWSWRRSSRMSGGCRRTT</sequence>
<dbReference type="SUPFAM" id="SSF51338">
    <property type="entry name" value="Composite domain of metallo-dependent hydrolases"/>
    <property type="match status" value="1"/>
</dbReference>
<dbReference type="Proteomes" id="UP001236014">
    <property type="component" value="Chromosome"/>
</dbReference>
<evidence type="ECO:0000256" key="1">
    <source>
        <dbReference type="ARBA" id="ARBA00022723"/>
    </source>
</evidence>
<dbReference type="EMBL" id="CP127294">
    <property type="protein sequence ID" value="WIX83537.1"/>
    <property type="molecule type" value="Genomic_DNA"/>
</dbReference>
<name>A0A9Y2IPF0_9PSEU</name>
<evidence type="ECO:0000256" key="2">
    <source>
        <dbReference type="ARBA" id="ARBA00022801"/>
    </source>
</evidence>
<protein>
    <recommendedName>
        <fullName evidence="4">Aminodeoxyfutalosine deaminase/Imidazolonepropionase-like composite domain-containing protein</fullName>
    </recommendedName>
</protein>
<keyword evidence="6" id="KW-1185">Reference proteome</keyword>
<dbReference type="GO" id="GO:0046872">
    <property type="term" value="F:metal ion binding"/>
    <property type="evidence" value="ECO:0007669"/>
    <property type="project" value="UniProtKB-KW"/>
</dbReference>
<dbReference type="GO" id="GO:0016810">
    <property type="term" value="F:hydrolase activity, acting on carbon-nitrogen (but not peptide) bonds"/>
    <property type="evidence" value="ECO:0007669"/>
    <property type="project" value="InterPro"/>
</dbReference>
<feature type="domain" description="Aminodeoxyfutalosine deaminase/Imidazolonepropionase-like composite" evidence="4">
    <location>
        <begin position="33"/>
        <end position="55"/>
    </location>
</feature>
<accession>A0A9Y2IPF0</accession>
<dbReference type="InterPro" id="IPR054418">
    <property type="entry name" value="MQNX/HUTI_composite_N"/>
</dbReference>
<organism evidence="5 6">
    <name type="scientific">Amycolatopsis carbonis</name>
    <dbReference type="NCBI Taxonomy" id="715471"/>
    <lineage>
        <taxon>Bacteria</taxon>
        <taxon>Bacillati</taxon>
        <taxon>Actinomycetota</taxon>
        <taxon>Actinomycetes</taxon>
        <taxon>Pseudonocardiales</taxon>
        <taxon>Pseudonocardiaceae</taxon>
        <taxon>Amycolatopsis</taxon>
    </lineage>
</organism>
<keyword evidence="1" id="KW-0479">Metal-binding</keyword>
<dbReference type="Pfam" id="PF22039">
    <property type="entry name" value="HUTI_composite_bact"/>
    <property type="match status" value="1"/>
</dbReference>